<proteinExistence type="predicted"/>
<keyword evidence="1" id="KW-1133">Transmembrane helix</keyword>
<accession>A0A291W5D3</accession>
<reference evidence="2 3" key="1">
    <citation type="submission" date="2017-10" db="EMBL/GenBank/DDBJ databases">
        <title>Streptomyces alboflavus Genome sequencing and assembly.</title>
        <authorList>
            <person name="Wang Y."/>
            <person name="Du B."/>
            <person name="Ding Y."/>
            <person name="Liu H."/>
            <person name="Hou Q."/>
            <person name="Liu K."/>
            <person name="Wang C."/>
            <person name="Yao L."/>
        </authorList>
    </citation>
    <scope>NUCLEOTIDE SEQUENCE [LARGE SCALE GENOMIC DNA]</scope>
    <source>
        <strain evidence="2 3">MDJK44</strain>
        <plasmid evidence="3">Plasmid pmdjk44.1</plasmid>
    </source>
</reference>
<feature type="transmembrane region" description="Helical" evidence="1">
    <location>
        <begin position="12"/>
        <end position="30"/>
    </location>
</feature>
<keyword evidence="1" id="KW-0812">Transmembrane</keyword>
<keyword evidence="3" id="KW-1185">Reference proteome</keyword>
<dbReference type="EMBL" id="CP023976">
    <property type="protein sequence ID" value="ATM24779.1"/>
    <property type="molecule type" value="Genomic_DNA"/>
</dbReference>
<dbReference type="KEGG" id="salf:SMD44_p10280"/>
<keyword evidence="2" id="KW-0614">Plasmid</keyword>
<organism evidence="2 3">
    <name type="scientific">Streptomyces alboflavus</name>
    <dbReference type="NCBI Taxonomy" id="67267"/>
    <lineage>
        <taxon>Bacteria</taxon>
        <taxon>Bacillati</taxon>
        <taxon>Actinomycetota</taxon>
        <taxon>Actinomycetes</taxon>
        <taxon>Kitasatosporales</taxon>
        <taxon>Streptomycetaceae</taxon>
        <taxon>Streptomyces</taxon>
    </lineage>
</organism>
<dbReference type="Proteomes" id="UP000195880">
    <property type="component" value="Plasmid pMDJK44.1"/>
</dbReference>
<feature type="transmembrane region" description="Helical" evidence="1">
    <location>
        <begin position="36"/>
        <end position="57"/>
    </location>
</feature>
<protein>
    <submittedName>
        <fullName evidence="2">Uncharacterized protein</fullName>
    </submittedName>
</protein>
<sequence>MKTTTRSLASHYGPSMLGAVGLTFVSWVVLPFENGVARFLIGVVAGTVGGVLGRHVAARLRSDS</sequence>
<name>A0A291W5D3_9ACTN</name>
<dbReference type="OrthoDB" id="9927744at2"/>
<evidence type="ECO:0000256" key="1">
    <source>
        <dbReference type="SAM" id="Phobius"/>
    </source>
</evidence>
<evidence type="ECO:0000313" key="2">
    <source>
        <dbReference type="EMBL" id="ATM24779.1"/>
    </source>
</evidence>
<gene>
    <name evidence="2" type="ORF">SMD44_p10280</name>
</gene>
<dbReference type="AlphaFoldDB" id="A0A291W5D3"/>
<geneLocation type="plasmid" evidence="3">
    <name>pmdjk44.1</name>
</geneLocation>
<evidence type="ECO:0000313" key="3">
    <source>
        <dbReference type="Proteomes" id="UP000195880"/>
    </source>
</evidence>
<keyword evidence="1" id="KW-0472">Membrane</keyword>
<dbReference type="RefSeq" id="WP_100112585.1">
    <property type="nucleotide sequence ID" value="NZ_CP023976.1"/>
</dbReference>